<sequence length="410" mass="43448">MKRVLAVALGILTAIGGFVDIGDIVANAEAGARFGLAHAWVLLVGVVGICAYAEMSGRVTAVSGRPVFDLVRERLGPRVALANLAGSLLVTVLTLGAELGGVGLALQLATSVDYLLWVPVVGVVLWVALWRAKFSALENLFGVTGLVLVVFVIAFFRLHPDGGELWRQASRPGPPAGEDWGTYWFMAVALFASAMTPYEVFFFSSGGVEERWSPRDLLTSRVNVFVGFPLGGLFAFALMATAATVFHPIETGVDSLSQVALPAAVALGKLGLAAAILGFFAATFGAAMETALSSGYTVAQYFGWAWGKLRRPRDDARFHTVLMVSILVGVLVLMTTIDPIQLTEYTLVFSAVALPLTYLPILVVANDRGYLGRRVNGRLANTFGVLYLVIVLAAAVAAIPLMIVTRMGGG</sequence>
<dbReference type="PANTHER" id="PTHR11706:SF33">
    <property type="entry name" value="NATURAL RESISTANCE-ASSOCIATED MACROPHAGE PROTEIN 2"/>
    <property type="match status" value="1"/>
</dbReference>
<evidence type="ECO:0000313" key="7">
    <source>
        <dbReference type="Proteomes" id="UP000198605"/>
    </source>
</evidence>
<dbReference type="GO" id="GO:0005886">
    <property type="term" value="C:plasma membrane"/>
    <property type="evidence" value="ECO:0007669"/>
    <property type="project" value="TreeGrafter"/>
</dbReference>
<dbReference type="OrthoDB" id="9787548at2"/>
<evidence type="ECO:0000256" key="5">
    <source>
        <dbReference type="ARBA" id="ARBA00023136"/>
    </source>
</evidence>
<comment type="subcellular location">
    <subcellularLocation>
        <location evidence="1">Membrane</location>
        <topology evidence="1">Multi-pass membrane protein</topology>
    </subcellularLocation>
</comment>
<dbReference type="GeneID" id="43278686"/>
<proteinExistence type="predicted"/>
<dbReference type="Pfam" id="PF01566">
    <property type="entry name" value="Nramp"/>
    <property type="match status" value="1"/>
</dbReference>
<evidence type="ECO:0000256" key="1">
    <source>
        <dbReference type="ARBA" id="ARBA00004141"/>
    </source>
</evidence>
<keyword evidence="5" id="KW-0472">Membrane</keyword>
<keyword evidence="2" id="KW-0813">Transport</keyword>
<evidence type="ECO:0000313" key="6">
    <source>
        <dbReference type="EMBL" id="SCL55581.1"/>
    </source>
</evidence>
<dbReference type="EMBL" id="FMIB01000002">
    <property type="protein sequence ID" value="SCL55581.1"/>
    <property type="molecule type" value="Genomic_DNA"/>
</dbReference>
<dbReference type="GO" id="GO:0005384">
    <property type="term" value="F:manganese ion transmembrane transporter activity"/>
    <property type="evidence" value="ECO:0007669"/>
    <property type="project" value="TreeGrafter"/>
</dbReference>
<dbReference type="Proteomes" id="UP000198605">
    <property type="component" value="Unassembled WGS sequence"/>
</dbReference>
<dbReference type="InterPro" id="IPR001046">
    <property type="entry name" value="NRAMP_fam"/>
</dbReference>
<evidence type="ECO:0000256" key="4">
    <source>
        <dbReference type="ARBA" id="ARBA00022989"/>
    </source>
</evidence>
<dbReference type="GO" id="GO:0015086">
    <property type="term" value="F:cadmium ion transmembrane transporter activity"/>
    <property type="evidence" value="ECO:0007669"/>
    <property type="project" value="TreeGrafter"/>
</dbReference>
<dbReference type="PANTHER" id="PTHR11706">
    <property type="entry name" value="SOLUTE CARRIER PROTEIN FAMILY 11 MEMBER"/>
    <property type="match status" value="1"/>
</dbReference>
<organism evidence="6 7">
    <name type="scientific">Micromonospora chersina</name>
    <dbReference type="NCBI Taxonomy" id="47854"/>
    <lineage>
        <taxon>Bacteria</taxon>
        <taxon>Bacillati</taxon>
        <taxon>Actinomycetota</taxon>
        <taxon>Actinomycetes</taxon>
        <taxon>Micromonosporales</taxon>
        <taxon>Micromonosporaceae</taxon>
        <taxon>Micromonospora</taxon>
    </lineage>
</organism>
<keyword evidence="3" id="KW-0812">Transmembrane</keyword>
<dbReference type="RefSeq" id="WP_091310723.1">
    <property type="nucleotide sequence ID" value="NZ_FMIB01000002.1"/>
</dbReference>
<evidence type="ECO:0000256" key="3">
    <source>
        <dbReference type="ARBA" id="ARBA00022692"/>
    </source>
</evidence>
<reference evidence="7" key="1">
    <citation type="submission" date="2016-06" db="EMBL/GenBank/DDBJ databases">
        <authorList>
            <person name="Varghese N."/>
            <person name="Submissions Spin"/>
        </authorList>
    </citation>
    <scope>NUCLEOTIDE SEQUENCE [LARGE SCALE GENOMIC DNA]</scope>
    <source>
        <strain evidence="7">DSM 44151</strain>
    </source>
</reference>
<evidence type="ECO:0000256" key="2">
    <source>
        <dbReference type="ARBA" id="ARBA00022448"/>
    </source>
</evidence>
<dbReference type="GO" id="GO:0034755">
    <property type="term" value="P:iron ion transmembrane transport"/>
    <property type="evidence" value="ECO:0007669"/>
    <property type="project" value="TreeGrafter"/>
</dbReference>
<gene>
    <name evidence="6" type="ORF">GA0070603_2031</name>
</gene>
<name>A0A1C6UNH5_9ACTN</name>
<accession>A0A1C6UNH5</accession>
<dbReference type="STRING" id="47854.GA0070603_2031"/>
<dbReference type="AlphaFoldDB" id="A0A1C6UNH5"/>
<protein>
    <submittedName>
        <fullName evidence="6">Mn2+ and Fe2+ transporters of the NRAMP family</fullName>
    </submittedName>
</protein>
<keyword evidence="7" id="KW-1185">Reference proteome</keyword>
<keyword evidence="4" id="KW-1133">Transmembrane helix</keyword>